<evidence type="ECO:0000259" key="7">
    <source>
        <dbReference type="Pfam" id="PF08546"/>
    </source>
</evidence>
<dbReference type="AlphaFoldDB" id="A0A376B5W7"/>
<dbReference type="VEuPathDB" id="FungiDB:SCODWIG_01615"/>
<keyword evidence="4" id="KW-0560">Oxidoreductase</keyword>
<evidence type="ECO:0000256" key="4">
    <source>
        <dbReference type="ARBA" id="ARBA00023002"/>
    </source>
</evidence>
<dbReference type="InterPro" id="IPR008927">
    <property type="entry name" value="6-PGluconate_DH-like_C_sf"/>
</dbReference>
<dbReference type="OrthoDB" id="73846at2759"/>
<dbReference type="PANTHER" id="PTHR43765">
    <property type="entry name" value="2-DEHYDROPANTOATE 2-REDUCTASE-RELATED"/>
    <property type="match status" value="1"/>
</dbReference>
<dbReference type="InterPro" id="IPR050838">
    <property type="entry name" value="Ketopantoate_reductase"/>
</dbReference>
<dbReference type="GO" id="GO:0005739">
    <property type="term" value="C:mitochondrion"/>
    <property type="evidence" value="ECO:0007669"/>
    <property type="project" value="TreeGrafter"/>
</dbReference>
<dbReference type="GO" id="GO:0015940">
    <property type="term" value="P:pantothenate biosynthetic process"/>
    <property type="evidence" value="ECO:0007669"/>
    <property type="project" value="InterPro"/>
</dbReference>
<dbReference type="Pfam" id="PF08546">
    <property type="entry name" value="ApbA_C"/>
    <property type="match status" value="1"/>
</dbReference>
<accession>A0A376B5W7</accession>
<gene>
    <name evidence="8" type="ORF">SCODWIG_01615</name>
</gene>
<dbReference type="EC" id="1.1.1.169" evidence="2"/>
<organism evidence="8 9">
    <name type="scientific">Saccharomycodes ludwigii</name>
    <dbReference type="NCBI Taxonomy" id="36035"/>
    <lineage>
        <taxon>Eukaryota</taxon>
        <taxon>Fungi</taxon>
        <taxon>Dikarya</taxon>
        <taxon>Ascomycota</taxon>
        <taxon>Saccharomycotina</taxon>
        <taxon>Saccharomycetes</taxon>
        <taxon>Saccharomycodales</taxon>
        <taxon>Saccharomycodaceae</taxon>
        <taxon>Saccharomycodes</taxon>
    </lineage>
</organism>
<dbReference type="SUPFAM" id="SSF51735">
    <property type="entry name" value="NAD(P)-binding Rossmann-fold domains"/>
    <property type="match status" value="1"/>
</dbReference>
<dbReference type="Gene3D" id="1.10.1040.10">
    <property type="entry name" value="N-(1-d-carboxylethyl)-l-norvaline Dehydrogenase, domain 2"/>
    <property type="match status" value="1"/>
</dbReference>
<comment type="similarity">
    <text evidence="1">Belongs to the ketopantoate reductase family.</text>
</comment>
<dbReference type="EMBL" id="UFAJ01000217">
    <property type="protein sequence ID" value="SSD59854.1"/>
    <property type="molecule type" value="Genomic_DNA"/>
</dbReference>
<dbReference type="Gene3D" id="3.40.50.720">
    <property type="entry name" value="NAD(P)-binding Rossmann-like Domain"/>
    <property type="match status" value="1"/>
</dbReference>
<dbReference type="InterPro" id="IPR036291">
    <property type="entry name" value="NAD(P)-bd_dom_sf"/>
</dbReference>
<protein>
    <recommendedName>
        <fullName evidence="2">2-dehydropantoate 2-reductase</fullName>
        <ecNumber evidence="2">1.1.1.169</ecNumber>
    </recommendedName>
    <alternativeName>
        <fullName evidence="5">Ketopantoate reductase</fullName>
    </alternativeName>
</protein>
<feature type="domain" description="Ketopantoate reductase C-terminal" evidence="7">
    <location>
        <begin position="227"/>
        <end position="355"/>
    </location>
</feature>
<evidence type="ECO:0000259" key="6">
    <source>
        <dbReference type="Pfam" id="PF02558"/>
    </source>
</evidence>
<evidence type="ECO:0000256" key="1">
    <source>
        <dbReference type="ARBA" id="ARBA00007870"/>
    </source>
</evidence>
<dbReference type="GO" id="GO:0050661">
    <property type="term" value="F:NADP binding"/>
    <property type="evidence" value="ECO:0007669"/>
    <property type="project" value="TreeGrafter"/>
</dbReference>
<dbReference type="PANTHER" id="PTHR43765:SF2">
    <property type="entry name" value="2-DEHYDROPANTOATE 2-REDUCTASE"/>
    <property type="match status" value="1"/>
</dbReference>
<evidence type="ECO:0000256" key="2">
    <source>
        <dbReference type="ARBA" id="ARBA00013014"/>
    </source>
</evidence>
<name>A0A376B5W7_9ASCO</name>
<dbReference type="SUPFAM" id="SSF48179">
    <property type="entry name" value="6-phosphogluconate dehydrogenase C-terminal domain-like"/>
    <property type="match status" value="1"/>
</dbReference>
<keyword evidence="9" id="KW-1185">Reference proteome</keyword>
<dbReference type="GO" id="GO:0008677">
    <property type="term" value="F:2-dehydropantoate 2-reductase activity"/>
    <property type="evidence" value="ECO:0007669"/>
    <property type="project" value="UniProtKB-EC"/>
</dbReference>
<dbReference type="InterPro" id="IPR003710">
    <property type="entry name" value="ApbA"/>
</dbReference>
<sequence length="382" mass="42972">MSNSIKIHILGLGSIGGIVANALQEYSVASNTPIKIIPILRNNSKLDYFSKNHNTQIKITKIYEDNKQITTEPFKETTSLESISADNTNSIQNLIITTKTYQTAEAMKPILPLINRSTNILFIQNGLGIMDFLLKELPQLAGDNSKLNPSRVFQGVISHGVFSNEPFHFQHAGFMDLKISQLIYSANTRIIQTNKQVAEILTNNDFIRTMAEIPLNVKFMSYQELLTGQVEKFCVNSCINSITTIVDCINGELDGICVDIFSEIIKEILQVLPTSTKYKDIFSYGNTENDQDLPVLEKNPKDVLNFENLLKYVIECGCVINKNNSSSMRQDALNLRDTEIDFINGYIVKLCEDTGNIEMCKINKTVSILVKLRLSLNRKRGK</sequence>
<reference evidence="9" key="1">
    <citation type="submission" date="2018-06" db="EMBL/GenBank/DDBJ databases">
        <authorList>
            <person name="Guldener U."/>
        </authorList>
    </citation>
    <scope>NUCLEOTIDE SEQUENCE [LARGE SCALE GENOMIC DNA]</scope>
    <source>
        <strain evidence="9">UTAD17</strain>
    </source>
</reference>
<keyword evidence="3" id="KW-0521">NADP</keyword>
<evidence type="ECO:0000256" key="3">
    <source>
        <dbReference type="ARBA" id="ARBA00022857"/>
    </source>
</evidence>
<evidence type="ECO:0000313" key="8">
    <source>
        <dbReference type="EMBL" id="SSD59854.1"/>
    </source>
</evidence>
<proteinExistence type="inferred from homology"/>
<dbReference type="InterPro" id="IPR013332">
    <property type="entry name" value="KPR_N"/>
</dbReference>
<dbReference type="Pfam" id="PF02558">
    <property type="entry name" value="ApbA"/>
    <property type="match status" value="1"/>
</dbReference>
<dbReference type="Proteomes" id="UP000262825">
    <property type="component" value="Unassembled WGS sequence"/>
</dbReference>
<feature type="domain" description="Ketopantoate reductase N-terminal" evidence="6">
    <location>
        <begin position="7"/>
        <end position="181"/>
    </location>
</feature>
<evidence type="ECO:0000256" key="5">
    <source>
        <dbReference type="ARBA" id="ARBA00032024"/>
    </source>
</evidence>
<evidence type="ECO:0000313" key="9">
    <source>
        <dbReference type="Proteomes" id="UP000262825"/>
    </source>
</evidence>
<dbReference type="InterPro" id="IPR013328">
    <property type="entry name" value="6PGD_dom2"/>
</dbReference>
<dbReference type="InterPro" id="IPR013752">
    <property type="entry name" value="KPA_reductase"/>
</dbReference>
<dbReference type="NCBIfam" id="TIGR00745">
    <property type="entry name" value="apbA_panE"/>
    <property type="match status" value="1"/>
</dbReference>